<keyword evidence="1" id="KW-0808">Transferase</keyword>
<feature type="domain" description="Methyltransferase" evidence="2">
    <location>
        <begin position="41"/>
        <end position="133"/>
    </location>
</feature>
<dbReference type="Pfam" id="PF13649">
    <property type="entry name" value="Methyltransf_25"/>
    <property type="match status" value="1"/>
</dbReference>
<dbReference type="SUPFAM" id="SSF53335">
    <property type="entry name" value="S-adenosyl-L-methionine-dependent methyltransferases"/>
    <property type="match status" value="1"/>
</dbReference>
<dbReference type="GO" id="GO:0008168">
    <property type="term" value="F:methyltransferase activity"/>
    <property type="evidence" value="ECO:0007669"/>
    <property type="project" value="UniProtKB-KW"/>
</dbReference>
<dbReference type="AlphaFoldDB" id="A0A4R6UCY0"/>
<evidence type="ECO:0000313" key="3">
    <source>
        <dbReference type="EMBL" id="TDQ42909.1"/>
    </source>
</evidence>
<name>A0A4R6UCY0_9BACI</name>
<sequence>MADAYFENQRLADLYDEMNLPERPDLDLYLQMAEKFETDTVIDLGCGTGALACKLAAQEVDVIGVDPAAASLAVAKRKTYADKVNWFHGTIDTLPDAQADLVTMTGNVAQVFVTDEEWMATLIACKKQLRPGGRLMFEVRNPAKEAWKNWTQEETFEELDIPSIGKVETWTDLLSIQLPLVTFRHTFRFHQDDKILTSESTLRFRSKHEVLRSLEKSGLDVEDILDAPDRRGLEYIFIARKPSLND</sequence>
<dbReference type="InterPro" id="IPR041698">
    <property type="entry name" value="Methyltransf_25"/>
</dbReference>
<dbReference type="GO" id="GO:0032259">
    <property type="term" value="P:methylation"/>
    <property type="evidence" value="ECO:0007669"/>
    <property type="project" value="UniProtKB-KW"/>
</dbReference>
<reference evidence="3 4" key="1">
    <citation type="submission" date="2019-03" db="EMBL/GenBank/DDBJ databases">
        <title>Genomic Encyclopedia of Type Strains, Phase IV (KMG-IV): sequencing the most valuable type-strain genomes for metagenomic binning, comparative biology and taxonomic classification.</title>
        <authorList>
            <person name="Goeker M."/>
        </authorList>
    </citation>
    <scope>NUCLEOTIDE SEQUENCE [LARGE SCALE GENOMIC DNA]</scope>
    <source>
        <strain evidence="3 4">DSM 28697</strain>
    </source>
</reference>
<keyword evidence="3" id="KW-0830">Ubiquinone</keyword>
<organism evidence="3 4">
    <name type="scientific">Aureibacillus halotolerans</name>
    <dbReference type="NCBI Taxonomy" id="1508390"/>
    <lineage>
        <taxon>Bacteria</taxon>
        <taxon>Bacillati</taxon>
        <taxon>Bacillota</taxon>
        <taxon>Bacilli</taxon>
        <taxon>Bacillales</taxon>
        <taxon>Bacillaceae</taxon>
        <taxon>Aureibacillus</taxon>
    </lineage>
</organism>
<dbReference type="RefSeq" id="WP_133578729.1">
    <property type="nucleotide sequence ID" value="NZ_SNYJ01000001.1"/>
</dbReference>
<accession>A0A4R6UCY0</accession>
<proteinExistence type="predicted"/>
<comment type="caution">
    <text evidence="3">The sequence shown here is derived from an EMBL/GenBank/DDBJ whole genome shotgun (WGS) entry which is preliminary data.</text>
</comment>
<dbReference type="CDD" id="cd02440">
    <property type="entry name" value="AdoMet_MTases"/>
    <property type="match status" value="1"/>
</dbReference>
<dbReference type="InterPro" id="IPR029063">
    <property type="entry name" value="SAM-dependent_MTases_sf"/>
</dbReference>
<gene>
    <name evidence="3" type="ORF">EV213_101339</name>
</gene>
<dbReference type="PANTHER" id="PTHR43861">
    <property type="entry name" value="TRANS-ACONITATE 2-METHYLTRANSFERASE-RELATED"/>
    <property type="match status" value="1"/>
</dbReference>
<keyword evidence="4" id="KW-1185">Reference proteome</keyword>
<dbReference type="OrthoDB" id="9811589at2"/>
<evidence type="ECO:0000259" key="2">
    <source>
        <dbReference type="Pfam" id="PF13649"/>
    </source>
</evidence>
<evidence type="ECO:0000313" key="4">
    <source>
        <dbReference type="Proteomes" id="UP000295632"/>
    </source>
</evidence>
<protein>
    <submittedName>
        <fullName evidence="3">Ubiquinone/menaquinone biosynthesis C-methylase UbiE</fullName>
    </submittedName>
</protein>
<keyword evidence="3" id="KW-0489">Methyltransferase</keyword>
<dbReference type="Proteomes" id="UP000295632">
    <property type="component" value="Unassembled WGS sequence"/>
</dbReference>
<dbReference type="EMBL" id="SNYJ01000001">
    <property type="protein sequence ID" value="TDQ42909.1"/>
    <property type="molecule type" value="Genomic_DNA"/>
</dbReference>
<dbReference type="Gene3D" id="3.40.50.150">
    <property type="entry name" value="Vaccinia Virus protein VP39"/>
    <property type="match status" value="1"/>
</dbReference>
<evidence type="ECO:0000256" key="1">
    <source>
        <dbReference type="ARBA" id="ARBA00022679"/>
    </source>
</evidence>